<proteinExistence type="predicted"/>
<evidence type="ECO:0000313" key="2">
    <source>
        <dbReference type="Proteomes" id="UP000321570"/>
    </source>
</evidence>
<dbReference type="AlphaFoldDB" id="A0A564Z0H6"/>
<dbReference type="Proteomes" id="UP000321570">
    <property type="component" value="Unassembled WGS sequence"/>
</dbReference>
<organism evidence="1 2">
    <name type="scientific">Hymenolepis diminuta</name>
    <name type="common">Rat tapeworm</name>
    <dbReference type="NCBI Taxonomy" id="6216"/>
    <lineage>
        <taxon>Eukaryota</taxon>
        <taxon>Metazoa</taxon>
        <taxon>Spiralia</taxon>
        <taxon>Lophotrochozoa</taxon>
        <taxon>Platyhelminthes</taxon>
        <taxon>Cestoda</taxon>
        <taxon>Eucestoda</taxon>
        <taxon>Cyclophyllidea</taxon>
        <taxon>Hymenolepididae</taxon>
        <taxon>Hymenolepis</taxon>
    </lineage>
</organism>
<gene>
    <name evidence="1" type="ORF">WMSIL1_LOCUS11381</name>
</gene>
<feature type="non-terminal residue" evidence="1">
    <location>
        <position position="1"/>
    </location>
</feature>
<keyword evidence="2" id="KW-1185">Reference proteome</keyword>
<evidence type="ECO:0000313" key="1">
    <source>
        <dbReference type="EMBL" id="VUZ52972.1"/>
    </source>
</evidence>
<sequence length="81" mass="9241">QTCEDIFQNDLTEIPDDLNIRLLLPRLGLAENKTFIHPRTISGPKFDETVSILHFVLVRSRPNFESVSNVFLSLKSMIKNG</sequence>
<protein>
    <submittedName>
        <fullName evidence="1">Uncharacterized protein</fullName>
    </submittedName>
</protein>
<reference evidence="1 2" key="1">
    <citation type="submission" date="2019-07" db="EMBL/GenBank/DDBJ databases">
        <authorList>
            <person name="Jastrzebski P J."/>
            <person name="Paukszto L."/>
            <person name="Jastrzebski P J."/>
        </authorList>
    </citation>
    <scope>NUCLEOTIDE SEQUENCE [LARGE SCALE GENOMIC DNA]</scope>
    <source>
        <strain evidence="1 2">WMS-il1</strain>
    </source>
</reference>
<accession>A0A564Z0H6</accession>
<dbReference type="EMBL" id="CABIJS010000543">
    <property type="protein sequence ID" value="VUZ52972.1"/>
    <property type="molecule type" value="Genomic_DNA"/>
</dbReference>
<name>A0A564Z0H6_HYMDI</name>